<reference evidence="1 2" key="1">
    <citation type="submission" date="2021-01" db="EMBL/GenBank/DDBJ databases">
        <title>Genome seq and assembly of Flavobacterium sp. GN10.</title>
        <authorList>
            <person name="Chhetri G."/>
        </authorList>
    </citation>
    <scope>NUCLEOTIDE SEQUENCE [LARGE SCALE GENOMIC DNA]</scope>
    <source>
        <strain evidence="1 2">GN10</strain>
    </source>
</reference>
<sequence length="296" mass="34348">MLIKFLKKVSFRVHRNVHNVQLRDVLCAFFKVFLPKITISTGNTPLSIEYSEQKLLNDLNEDGFANLGVVLSDIEINSIKKKLEGLECYDTSQVNPTPVNLSSPGINVQLAHYKREDLIEIDEIFAIANDSRVLNVVSNYLGVKPTISNVNCWWSFGDRESAKDAQFYHRDLDDYKFVKMFFYLTDVDDNSGPHIYVKKSHRINKLLELRRFSDEEVVNTFDNQNILVLTEPKGSCFIEDTYGIHKGQLPVKGNRLLLQIQYSYLPLHVENYNPKKSDVLERMKFDKYINRLLFND</sequence>
<gene>
    <name evidence="1" type="ORF">JI750_18330</name>
</gene>
<dbReference type="EMBL" id="JAERSF010000004">
    <property type="protein sequence ID" value="MBL0738859.1"/>
    <property type="molecule type" value="Genomic_DNA"/>
</dbReference>
<dbReference type="Gene3D" id="2.60.120.620">
    <property type="entry name" value="q2cbj1_9rhob like domain"/>
    <property type="match status" value="1"/>
</dbReference>
<organism evidence="1 2">
    <name type="scientific">Flavobacterium tagetis</name>
    <dbReference type="NCBI Taxonomy" id="2801336"/>
    <lineage>
        <taxon>Bacteria</taxon>
        <taxon>Pseudomonadati</taxon>
        <taxon>Bacteroidota</taxon>
        <taxon>Flavobacteriia</taxon>
        <taxon>Flavobacteriales</taxon>
        <taxon>Flavobacteriaceae</taxon>
        <taxon>Flavobacterium</taxon>
    </lineage>
</organism>
<protein>
    <recommendedName>
        <fullName evidence="3">Phytanoyl-CoA dioxygenase (PhyH)</fullName>
    </recommendedName>
</protein>
<dbReference type="SUPFAM" id="SSF51197">
    <property type="entry name" value="Clavaminate synthase-like"/>
    <property type="match status" value="1"/>
</dbReference>
<evidence type="ECO:0000313" key="2">
    <source>
        <dbReference type="Proteomes" id="UP000603728"/>
    </source>
</evidence>
<name>A0ABS1KHR5_9FLAO</name>
<keyword evidence="2" id="KW-1185">Reference proteome</keyword>
<accession>A0ABS1KHR5</accession>
<comment type="caution">
    <text evidence="1">The sequence shown here is derived from an EMBL/GenBank/DDBJ whole genome shotgun (WGS) entry which is preliminary data.</text>
</comment>
<proteinExistence type="predicted"/>
<evidence type="ECO:0008006" key="3">
    <source>
        <dbReference type="Google" id="ProtNLM"/>
    </source>
</evidence>
<dbReference type="RefSeq" id="WP_202005613.1">
    <property type="nucleotide sequence ID" value="NZ_JAERSF010000004.1"/>
</dbReference>
<dbReference type="Proteomes" id="UP000603728">
    <property type="component" value="Unassembled WGS sequence"/>
</dbReference>
<evidence type="ECO:0000313" key="1">
    <source>
        <dbReference type="EMBL" id="MBL0738859.1"/>
    </source>
</evidence>